<dbReference type="InterPro" id="IPR020923">
    <property type="entry name" value="DNA_ligase_B"/>
</dbReference>
<dbReference type="InterPro" id="IPR018239">
    <property type="entry name" value="DNA_ligase_AS"/>
</dbReference>
<keyword evidence="8" id="KW-0732">Signal</keyword>
<dbReference type="Proteomes" id="UP000199187">
    <property type="component" value="Unassembled WGS sequence"/>
</dbReference>
<dbReference type="SUPFAM" id="SSF50249">
    <property type="entry name" value="Nucleic acid-binding proteins"/>
    <property type="match status" value="1"/>
</dbReference>
<dbReference type="RefSeq" id="WP_090124014.1">
    <property type="nucleotide sequence ID" value="NZ_CP045300.1"/>
</dbReference>
<dbReference type="InterPro" id="IPR010994">
    <property type="entry name" value="RuvA_2-like"/>
</dbReference>
<keyword evidence="4 7" id="KW-0520">NAD</keyword>
<evidence type="ECO:0000259" key="9">
    <source>
        <dbReference type="SMART" id="SM00532"/>
    </source>
</evidence>
<dbReference type="PANTHER" id="PTHR47810:SF1">
    <property type="entry name" value="DNA LIGASE B"/>
    <property type="match status" value="1"/>
</dbReference>
<dbReference type="PANTHER" id="PTHR47810">
    <property type="entry name" value="DNA LIGASE"/>
    <property type="match status" value="1"/>
</dbReference>
<evidence type="ECO:0000256" key="2">
    <source>
        <dbReference type="ARBA" id="ARBA00022705"/>
    </source>
</evidence>
<dbReference type="Pfam" id="PF03120">
    <property type="entry name" value="OB_DNA_ligase"/>
    <property type="match status" value="1"/>
</dbReference>
<dbReference type="GO" id="GO:0006260">
    <property type="term" value="P:DNA replication"/>
    <property type="evidence" value="ECO:0007669"/>
    <property type="project" value="UniProtKB-KW"/>
</dbReference>
<protein>
    <recommendedName>
        <fullName evidence="7">DNA ligase B</fullName>
        <ecNumber evidence="7">6.5.1.2</ecNumber>
    </recommendedName>
    <alternativeName>
        <fullName evidence="7">Polydeoxyribonucleotide synthase [NAD(+)] B</fullName>
    </alternativeName>
</protein>
<gene>
    <name evidence="7" type="primary">ligB</name>
    <name evidence="10" type="ORF">SAMN05192562_105111</name>
</gene>
<dbReference type="EMBL" id="FPAU01000005">
    <property type="protein sequence ID" value="SFU11313.1"/>
    <property type="molecule type" value="Genomic_DNA"/>
</dbReference>
<dbReference type="SUPFAM" id="SSF56091">
    <property type="entry name" value="DNA ligase/mRNA capping enzyme, catalytic domain"/>
    <property type="match status" value="1"/>
</dbReference>
<feature type="signal peptide" evidence="8">
    <location>
        <begin position="1"/>
        <end position="22"/>
    </location>
</feature>
<dbReference type="Gene3D" id="1.10.287.610">
    <property type="entry name" value="Helix hairpin bin"/>
    <property type="match status" value="1"/>
</dbReference>
<evidence type="ECO:0000256" key="6">
    <source>
        <dbReference type="ARBA" id="ARBA00034005"/>
    </source>
</evidence>
<feature type="active site" description="N6-AMP-lysine intermediate" evidence="7">
    <location>
        <position position="126"/>
    </location>
</feature>
<reference evidence="11" key="1">
    <citation type="submission" date="2016-10" db="EMBL/GenBank/DDBJ databases">
        <authorList>
            <person name="Varghese N."/>
            <person name="Submissions S."/>
        </authorList>
    </citation>
    <scope>NUCLEOTIDE SEQUENCE [LARGE SCALE GENOMIC DNA]</scope>
    <source>
        <strain evidence="11">Ah-143</strain>
    </source>
</reference>
<organism evidence="10 11">
    <name type="scientific">Kosakonia arachidis</name>
    <dbReference type="NCBI Taxonomy" id="551989"/>
    <lineage>
        <taxon>Bacteria</taxon>
        <taxon>Pseudomonadati</taxon>
        <taxon>Pseudomonadota</taxon>
        <taxon>Gammaproteobacteria</taxon>
        <taxon>Enterobacterales</taxon>
        <taxon>Enterobacteriaceae</taxon>
        <taxon>Kosakonia</taxon>
    </lineage>
</organism>
<evidence type="ECO:0000256" key="5">
    <source>
        <dbReference type="ARBA" id="ARBA00023204"/>
    </source>
</evidence>
<comment type="function">
    <text evidence="7">Catalyzes the formation of phosphodiester linkages between 5'-phosphoryl and 3'-hydroxyl groups in double-stranded DNA using NAD as a coenzyme and as the energy source for the reaction.</text>
</comment>
<dbReference type="OrthoDB" id="9759736at2"/>
<dbReference type="SMART" id="SM00532">
    <property type="entry name" value="LIGANc"/>
    <property type="match status" value="1"/>
</dbReference>
<keyword evidence="3 7" id="KW-0227">DNA damage</keyword>
<evidence type="ECO:0000256" key="8">
    <source>
        <dbReference type="SAM" id="SignalP"/>
    </source>
</evidence>
<proteinExistence type="inferred from homology"/>
<dbReference type="AlphaFoldDB" id="A0A1I7DHW4"/>
<dbReference type="InterPro" id="IPR050326">
    <property type="entry name" value="NAD_dep_DNA_ligaseB"/>
</dbReference>
<dbReference type="GO" id="GO:0003911">
    <property type="term" value="F:DNA ligase (NAD+) activity"/>
    <property type="evidence" value="ECO:0007669"/>
    <property type="project" value="UniProtKB-UniRule"/>
</dbReference>
<dbReference type="InterPro" id="IPR012340">
    <property type="entry name" value="NA-bd_OB-fold"/>
</dbReference>
<dbReference type="EC" id="6.5.1.2" evidence="7"/>
<dbReference type="Gene3D" id="1.10.150.20">
    <property type="entry name" value="5' to 3' exonuclease, C-terminal subdomain"/>
    <property type="match status" value="1"/>
</dbReference>
<name>A0A1I7DHW4_9ENTR</name>
<evidence type="ECO:0000313" key="11">
    <source>
        <dbReference type="Proteomes" id="UP000199187"/>
    </source>
</evidence>
<dbReference type="FunFam" id="2.40.50.140:FF:000139">
    <property type="entry name" value="DNA ligase B"/>
    <property type="match status" value="1"/>
</dbReference>
<comment type="catalytic activity">
    <reaction evidence="6 7">
        <text>NAD(+) + (deoxyribonucleotide)n-3'-hydroxyl + 5'-phospho-(deoxyribonucleotide)m = (deoxyribonucleotide)n+m + AMP + beta-nicotinamide D-nucleotide.</text>
        <dbReference type="EC" id="6.5.1.2"/>
    </reaction>
</comment>
<comment type="similarity">
    <text evidence="7">Belongs to the NAD-dependent DNA ligase family. LigB subfamily.</text>
</comment>
<keyword evidence="11" id="KW-1185">Reference proteome</keyword>
<feature type="chain" id="PRO_5011488214" description="DNA ligase B" evidence="8">
    <location>
        <begin position="23"/>
        <end position="577"/>
    </location>
</feature>
<dbReference type="InterPro" id="IPR013840">
    <property type="entry name" value="DNAligase_N"/>
</dbReference>
<dbReference type="Pfam" id="PF01653">
    <property type="entry name" value="DNA_ligase_aden"/>
    <property type="match status" value="1"/>
</dbReference>
<keyword evidence="1 7" id="KW-0436">Ligase</keyword>
<dbReference type="NCBIfam" id="NF005987">
    <property type="entry name" value="PRK08097.1"/>
    <property type="match status" value="1"/>
</dbReference>
<accession>A0A1I7DHW4</accession>
<evidence type="ECO:0000256" key="4">
    <source>
        <dbReference type="ARBA" id="ARBA00023027"/>
    </source>
</evidence>
<evidence type="ECO:0000256" key="3">
    <source>
        <dbReference type="ARBA" id="ARBA00022763"/>
    </source>
</evidence>
<evidence type="ECO:0000256" key="7">
    <source>
        <dbReference type="HAMAP-Rule" id="MF_01587"/>
    </source>
</evidence>
<dbReference type="Gene3D" id="2.40.50.140">
    <property type="entry name" value="Nucleic acid-binding proteins"/>
    <property type="match status" value="1"/>
</dbReference>
<sequence>MFMWRRAGAAICLLLWSIFSFATCPVWSPSRAQEEVSRLQQQLAQWNEAYWKSGASDVSDDVYDRLNTRLAYWQRCFSLEISANSSIPPGGNTTHPVAHTGVRKLANKQALQQWMSGKKDLWVQPKVDGVALTLVYRQGKLVQAISRGNGLAGEDWTAKALAIPAIPNNVSGELANSILQGELFLHRENHIQKQSGGLNARARVAGAMMRRDASDLLREMGFFVWAWPDGPATLAQRLVVLSKSGFNEVLDYSVPVNTVQDVERIRARWFTSPLPFVTDGIVVRSGDEPQGKAWLPGHGSWVAAWKYDPVEEVASVKNIQFAIGRTGKIAVVAQLEPVQLDDKRIQRVNIGSVRRWHELDIAPGDQVSVSLAGQGIPRLNRVVWRSLVREKPVPPAPLFSSHSCFYTTAECHEQFIARLVWLSSANALGIEGLGESGWRMLHQTHHFEHLFSWLALTKEQLQATPGISPARGLKLWHRFNVVRQYPFIRWVNALGIPLPKAALNAQGISLWQELVDKTEQEWLALPGVGAERARQIRRWLSLPEVTSLADWLAKQKVQGFTVVGESGFTHSDLFTGT</sequence>
<evidence type="ECO:0000256" key="1">
    <source>
        <dbReference type="ARBA" id="ARBA00022598"/>
    </source>
</evidence>
<dbReference type="HAMAP" id="MF_01587">
    <property type="entry name" value="DNA_ligase_B"/>
    <property type="match status" value="1"/>
</dbReference>
<dbReference type="GO" id="GO:0006281">
    <property type="term" value="P:DNA repair"/>
    <property type="evidence" value="ECO:0007669"/>
    <property type="project" value="UniProtKB-KW"/>
</dbReference>
<dbReference type="InterPro" id="IPR013839">
    <property type="entry name" value="DNAligase_adenylation"/>
</dbReference>
<keyword evidence="5 7" id="KW-0234">DNA repair</keyword>
<feature type="domain" description="NAD-dependent DNA ligase N-terminal" evidence="9">
    <location>
        <begin position="31"/>
        <end position="427"/>
    </location>
</feature>
<dbReference type="PROSITE" id="PS01055">
    <property type="entry name" value="DNA_LIGASE_N1"/>
    <property type="match status" value="1"/>
</dbReference>
<dbReference type="SUPFAM" id="SSF47781">
    <property type="entry name" value="RuvA domain 2-like"/>
    <property type="match status" value="1"/>
</dbReference>
<keyword evidence="2 7" id="KW-0235">DNA replication</keyword>
<dbReference type="InterPro" id="IPR004150">
    <property type="entry name" value="NAD_DNA_ligase_OB"/>
</dbReference>
<evidence type="ECO:0000313" key="10">
    <source>
        <dbReference type="EMBL" id="SFU11313.1"/>
    </source>
</evidence>
<dbReference type="Gene3D" id="3.30.470.30">
    <property type="entry name" value="DNA ligase/mRNA capping enzyme"/>
    <property type="match status" value="1"/>
</dbReference>